<evidence type="ECO:0000313" key="4">
    <source>
        <dbReference type="Proteomes" id="UP000590511"/>
    </source>
</evidence>
<evidence type="ECO:0000313" key="3">
    <source>
        <dbReference type="EMBL" id="MBB4751939.1"/>
    </source>
</evidence>
<dbReference type="Proteomes" id="UP000631312">
    <property type="component" value="Unassembled WGS sequence"/>
</dbReference>
<organism evidence="3 4">
    <name type="scientific">Actinoplanes lobatus</name>
    <dbReference type="NCBI Taxonomy" id="113568"/>
    <lineage>
        <taxon>Bacteria</taxon>
        <taxon>Bacillati</taxon>
        <taxon>Actinomycetota</taxon>
        <taxon>Actinomycetes</taxon>
        <taxon>Micromonosporales</taxon>
        <taxon>Micromonosporaceae</taxon>
        <taxon>Actinoplanes</taxon>
    </lineage>
</organism>
<protein>
    <recommendedName>
        <fullName evidence="1">Formyl transferase N-terminal domain-containing protein</fullName>
    </recommendedName>
</protein>
<comment type="caution">
    <text evidence="3">The sequence shown here is derived from an EMBL/GenBank/DDBJ whole genome shotgun (WGS) entry which is preliminary data.</text>
</comment>
<dbReference type="AlphaFoldDB" id="A0A7W7MIW5"/>
<dbReference type="Pfam" id="PF00551">
    <property type="entry name" value="Formyl_trans_N"/>
    <property type="match status" value="1"/>
</dbReference>
<sequence>MRIAFFVGNDVTSHLIVSGLVDDLLAQNHTPYLFFTGQRANPNAEPELRDLFRYERSLLNDYVYPYLDSRPGLQVGRLLSPAGIAKLHQGRVVVRVVPDVNDSAFVSYLADSGVRAGFSIRCYQKFRRPLIDHFRPRPGEAPLFANLHPGLLPAYRGVLTFARSMLQGESHAGFTLHRVNEEWDAGAVINMAFRRLDYDRSVLENMYDQRDLAQDLLRTAITGITAGGQWTDQPQDGSQARYYSHLTRADLDELHTRGIDLVRPRRLADLLAAQFTHPETRERYELAGILAALTSHRADLALA</sequence>
<reference evidence="3 4" key="1">
    <citation type="submission" date="2020-08" db="EMBL/GenBank/DDBJ databases">
        <title>Sequencing the genomes of 1000 actinobacteria strains.</title>
        <authorList>
            <person name="Klenk H.-P."/>
        </authorList>
    </citation>
    <scope>NUCLEOTIDE SEQUENCE [LARGE SCALE GENOMIC DNA]</scope>
    <source>
        <strain evidence="3 4">DSM 43150</strain>
    </source>
</reference>
<dbReference type="EMBL" id="BOMP01000124">
    <property type="protein sequence ID" value="GIE44334.1"/>
    <property type="molecule type" value="Genomic_DNA"/>
</dbReference>
<evidence type="ECO:0000313" key="5">
    <source>
        <dbReference type="Proteomes" id="UP000631312"/>
    </source>
</evidence>
<reference evidence="2 5" key="2">
    <citation type="submission" date="2021-01" db="EMBL/GenBank/DDBJ databases">
        <title>Whole genome shotgun sequence of Actinoplanes lobatus NBRC 12513.</title>
        <authorList>
            <person name="Komaki H."/>
            <person name="Tamura T."/>
        </authorList>
    </citation>
    <scope>NUCLEOTIDE SEQUENCE [LARGE SCALE GENOMIC DNA]</scope>
    <source>
        <strain evidence="2 5">NBRC 12513</strain>
    </source>
</reference>
<dbReference type="InterPro" id="IPR002376">
    <property type="entry name" value="Formyl_transf_N"/>
</dbReference>
<dbReference type="Gene3D" id="3.40.50.12230">
    <property type="match status" value="1"/>
</dbReference>
<evidence type="ECO:0000313" key="2">
    <source>
        <dbReference type="EMBL" id="GIE44334.1"/>
    </source>
</evidence>
<dbReference type="Proteomes" id="UP000590511">
    <property type="component" value="Unassembled WGS sequence"/>
</dbReference>
<name>A0A7W7MIW5_9ACTN</name>
<dbReference type="SUPFAM" id="SSF53328">
    <property type="entry name" value="Formyltransferase"/>
    <property type="match status" value="1"/>
</dbReference>
<keyword evidence="5" id="KW-1185">Reference proteome</keyword>
<gene>
    <name evidence="2" type="ORF">Alo02nite_72320</name>
    <name evidence="3" type="ORF">BJ964_006100</name>
</gene>
<dbReference type="RefSeq" id="WP_188123887.1">
    <property type="nucleotide sequence ID" value="NZ_BOMP01000124.1"/>
</dbReference>
<dbReference type="InterPro" id="IPR036477">
    <property type="entry name" value="Formyl_transf_N_sf"/>
</dbReference>
<dbReference type="EMBL" id="JACHNC010000001">
    <property type="protein sequence ID" value="MBB4751939.1"/>
    <property type="molecule type" value="Genomic_DNA"/>
</dbReference>
<proteinExistence type="predicted"/>
<evidence type="ECO:0000259" key="1">
    <source>
        <dbReference type="Pfam" id="PF00551"/>
    </source>
</evidence>
<feature type="domain" description="Formyl transferase N-terminal" evidence="1">
    <location>
        <begin position="145"/>
        <end position="192"/>
    </location>
</feature>
<accession>A0A7W7MIW5</accession>